<organism evidence="2 3">
    <name type="scientific">Yeguia hominis</name>
    <dbReference type="NCBI Taxonomy" id="2763662"/>
    <lineage>
        <taxon>Bacteria</taxon>
        <taxon>Bacillati</taxon>
        <taxon>Bacillota</taxon>
        <taxon>Clostridia</taxon>
        <taxon>Eubacteriales</taxon>
        <taxon>Yeguiaceae</taxon>
        <taxon>Yeguia</taxon>
    </lineage>
</organism>
<dbReference type="Gene3D" id="3.30.2010.10">
    <property type="entry name" value="Metalloproteases ('zincins'), catalytic domain"/>
    <property type="match status" value="1"/>
</dbReference>
<dbReference type="AlphaFoldDB" id="A0A926D8V1"/>
<name>A0A926D8V1_9FIRM</name>
<dbReference type="EMBL" id="JACRSN010000005">
    <property type="protein sequence ID" value="MBC8533366.1"/>
    <property type="molecule type" value="Genomic_DNA"/>
</dbReference>
<dbReference type="InterPro" id="IPR006640">
    <property type="entry name" value="SprT-like_domain"/>
</dbReference>
<dbReference type="Pfam" id="PF10263">
    <property type="entry name" value="SprT-like"/>
    <property type="match status" value="1"/>
</dbReference>
<feature type="domain" description="SprT-like" evidence="1">
    <location>
        <begin position="5"/>
        <end position="158"/>
    </location>
</feature>
<accession>A0A926D8V1</accession>
<dbReference type="SMART" id="SM00731">
    <property type="entry name" value="SprT"/>
    <property type="match status" value="1"/>
</dbReference>
<evidence type="ECO:0000313" key="2">
    <source>
        <dbReference type="EMBL" id="MBC8533366.1"/>
    </source>
</evidence>
<gene>
    <name evidence="2" type="ORF">IAG03_04965</name>
</gene>
<reference evidence="2" key="1">
    <citation type="submission" date="2020-08" db="EMBL/GenBank/DDBJ databases">
        <title>Genome public.</title>
        <authorList>
            <person name="Liu C."/>
            <person name="Sun Q."/>
        </authorList>
    </citation>
    <scope>NUCLEOTIDE SEQUENCE</scope>
    <source>
        <strain evidence="2">NSJ-40</strain>
    </source>
</reference>
<sequence length="163" mass="18017">MNQPDALLALVIRQARSLGIPLAAKIDPHVQINTRALRRFGRCLREGNYYRIELSARLLSGSEAACCTVLAHELLHTCYGCMNHGTRWKRYAARMQAAFGYPISCTTTDLALGTKAPAAKYIVRCTVCGKSIPRYRSSPLTRHPERYRCACGGTLSVTKEGSL</sequence>
<evidence type="ECO:0000313" key="3">
    <source>
        <dbReference type="Proteomes" id="UP000651482"/>
    </source>
</evidence>
<protein>
    <submittedName>
        <fullName evidence="2">SprT-like domain-containing protein</fullName>
    </submittedName>
</protein>
<dbReference type="RefSeq" id="WP_249318718.1">
    <property type="nucleotide sequence ID" value="NZ_JACRSN010000005.1"/>
</dbReference>
<evidence type="ECO:0000259" key="1">
    <source>
        <dbReference type="SMART" id="SM00731"/>
    </source>
</evidence>
<keyword evidence="3" id="KW-1185">Reference proteome</keyword>
<dbReference type="Proteomes" id="UP000651482">
    <property type="component" value="Unassembled WGS sequence"/>
</dbReference>
<comment type="caution">
    <text evidence="2">The sequence shown here is derived from an EMBL/GenBank/DDBJ whole genome shotgun (WGS) entry which is preliminary data.</text>
</comment>
<proteinExistence type="predicted"/>
<dbReference type="GO" id="GO:0006950">
    <property type="term" value="P:response to stress"/>
    <property type="evidence" value="ECO:0007669"/>
    <property type="project" value="UniProtKB-ARBA"/>
</dbReference>